<accession>A0A8H6U493</accession>
<gene>
    <name evidence="1" type="ORF">MVEN_02540100</name>
</gene>
<reference evidence="1" key="1">
    <citation type="submission" date="2020-05" db="EMBL/GenBank/DDBJ databases">
        <title>Mycena genomes resolve the evolution of fungal bioluminescence.</title>
        <authorList>
            <person name="Tsai I.J."/>
        </authorList>
    </citation>
    <scope>NUCLEOTIDE SEQUENCE</scope>
    <source>
        <strain evidence="1">CCC161011</strain>
    </source>
</reference>
<dbReference type="EMBL" id="JACAZI010000035">
    <property type="protein sequence ID" value="KAF7328526.1"/>
    <property type="molecule type" value="Genomic_DNA"/>
</dbReference>
<sequence>MEAAPTALAISELLEQCIGPLRRSPADLQACALVSRAWAYAAQPLIFAEVSVYSTTRAKNDATWFRLQETLHVSPHLIQYIRRLCINPNLLSSDGFAAMCRFPFTQLAYVFIMGSTLTPSSAFSLRHLFSLLSLTHVRLDCRFPSMADFVQIWDRCAPPLRHVQIGSSLAPWVKTSVTDVRPFRSPIRLESLRVQCVTQAGDWLARVPDLFDLSQLRRLYMGHDTQLVDSKRLVPARQTIETVEFRPTATNPPINLGLFPRLTALHITLRAPDAQPMLVHTLSTLPPSHRIRTIVLWMPHGGDGWLDLHLASLPQHRAITVELPTEANHYDYIKSRFPRTSAENMLRRTEKDRDWFEALD</sequence>
<protein>
    <recommendedName>
        <fullName evidence="3">F-box domain-containing protein</fullName>
    </recommendedName>
</protein>
<proteinExistence type="predicted"/>
<dbReference type="AlphaFoldDB" id="A0A8H6U493"/>
<evidence type="ECO:0000313" key="1">
    <source>
        <dbReference type="EMBL" id="KAF7328526.1"/>
    </source>
</evidence>
<organism evidence="1 2">
    <name type="scientific">Mycena venus</name>
    <dbReference type="NCBI Taxonomy" id="2733690"/>
    <lineage>
        <taxon>Eukaryota</taxon>
        <taxon>Fungi</taxon>
        <taxon>Dikarya</taxon>
        <taxon>Basidiomycota</taxon>
        <taxon>Agaricomycotina</taxon>
        <taxon>Agaricomycetes</taxon>
        <taxon>Agaricomycetidae</taxon>
        <taxon>Agaricales</taxon>
        <taxon>Marasmiineae</taxon>
        <taxon>Mycenaceae</taxon>
        <taxon>Mycena</taxon>
    </lineage>
</organism>
<name>A0A8H6U493_9AGAR</name>
<evidence type="ECO:0008006" key="3">
    <source>
        <dbReference type="Google" id="ProtNLM"/>
    </source>
</evidence>
<dbReference type="Proteomes" id="UP000620124">
    <property type="component" value="Unassembled WGS sequence"/>
</dbReference>
<dbReference type="OrthoDB" id="3035705at2759"/>
<keyword evidence="2" id="KW-1185">Reference proteome</keyword>
<evidence type="ECO:0000313" key="2">
    <source>
        <dbReference type="Proteomes" id="UP000620124"/>
    </source>
</evidence>
<comment type="caution">
    <text evidence="1">The sequence shown here is derived from an EMBL/GenBank/DDBJ whole genome shotgun (WGS) entry which is preliminary data.</text>
</comment>